<dbReference type="GO" id="GO:0042162">
    <property type="term" value="F:telomeric DNA binding"/>
    <property type="evidence" value="ECO:0007669"/>
    <property type="project" value="TreeGrafter"/>
</dbReference>
<protein>
    <recommendedName>
        <fullName evidence="4">CST complex subunit CTC1</fullName>
    </recommendedName>
</protein>
<evidence type="ECO:0000256" key="6">
    <source>
        <dbReference type="ARBA" id="ARBA00022895"/>
    </source>
</evidence>
<reference evidence="10" key="1">
    <citation type="submission" date="2025-08" db="UniProtKB">
        <authorList>
            <consortium name="RefSeq"/>
        </authorList>
    </citation>
    <scope>IDENTIFICATION</scope>
    <source>
        <tissue evidence="10">Liver</tissue>
    </source>
</reference>
<dbReference type="OrthoDB" id="2314520at2759"/>
<dbReference type="InterPro" id="IPR029156">
    <property type="entry name" value="CTC1"/>
</dbReference>
<evidence type="ECO:0000313" key="10">
    <source>
        <dbReference type="RefSeq" id="XP_025026613.1"/>
    </source>
</evidence>
<sequence length="1309" mass="148783">MMDSIFYLIACKVDSLFEKCEGGWTPLSASNKQLARPQPDAPAALPLIFRRPVVSGGARAAASFEICSVWTSELYKLAIEVYCVDKVVWSSGYIRCASLKISKEKVADGEAVLLASLHCIISISDLQFQRVPCCSRLTWSSDEFREWIHQNEGVLPDQKCFEQTRLMLIGYLRNEKPGKKDKMMDGSVYLRDNTGALPCVFLHFKLEWLEHLSLFPSWIYVPQIGQSTTGYLEILEDPIQVLPGPEKILNTIPVFHPGIAAELLSARPQSKKTAMVNVAGELARLTTILYFHQKTFFFLFLKCFSSAACVPVVVQKTPHLVWHHALQLEHKYVLTNLKISCLKSAGQSVFRTSSSSCLLPYCTEQTEEHFLDVTLQGRSTVSVSTMPHMQPKSLLKVQEEEMILGHLRKSKLISYTGTITQVLNAQAGLYELDNKYTLCLAYRQMLNPGHGFRPGACIGLRDVHLMEESLATSPAVLGACLRTTIVLKSFSAYSVLHQPVNCFGSHYQQLLLRCNLSLSLYLYLVNLLEIFEQRFCYFTQHQKLLLSFSHHSQGPTEKFIVPVLNSLLLPRKQERNLHVEILAEKHHCLLDQYQILEPPCQIPHFSQLYSTVEKSCWESHDPLQQLHSDLKICNPNIQELNRSLGQNYYILSAECFQPPLVLLGVLEYSSSGSLQLQDRSNGLPCIIFHKDGRPFTDTSLIGCLLQVDLFQLITEQFPQNDFSSSQQPITTKHIKEKKIRLYAQFYFEDVKILHIPEKRVKKSPTICEQTSSDVKDSGSSTADLRPSLRKVSNVRIEEPDTREPEHFKNRTGKITCVSRLFLLIQKEGLAWRNYLQNSEGKPEDKQAMQLCFQATVLWMGKPKLCNSLGERKEQEELSISTFEESSEAQQKVLLLFLRNSLRWFPFLHTDHLYQLILPQCMDLEIFDKMCSSLAPGNKLNLSCSFFLPFPDEAYVYHVKQISQPKSDMLEREQKMFSIAEILSLSFKGSLVSFSGEIMERTLCDSHSGKKSETDACAQKKGNCWEECSPLPWNYTVKLSIASAFDSSVLLDVYIQAAFVPYLWGLLPGARILFQDLQCKISRFGNVYCIFIASSDVRVLIPPPHNSPQHLDSTSKFSLGYLSKILLQPLGQAQVTCHLMCVLSLSMRWFCDLCNHISTEGRPNEYNTSCLSHTGMINATAKFLVEDGTSEVVVFCKNQQVQQMLGLSPKEWEVIQNHIRIKGSICIQHNEISTGARIVDEYEDLLTQYLRNLCRSPIVCRSIVMAFRVDRKSFKAGSGQLRRFFCNELEFLSQVRNRPNLVCLKIQETT</sequence>
<dbReference type="GO" id="GO:0010833">
    <property type="term" value="P:telomere maintenance via telomere lengthening"/>
    <property type="evidence" value="ECO:0007669"/>
    <property type="project" value="TreeGrafter"/>
</dbReference>
<comment type="subcellular location">
    <subcellularLocation>
        <location evidence="2">Chromosome</location>
        <location evidence="2">Telomere</location>
    </subcellularLocation>
    <subcellularLocation>
        <location evidence="1">Nucleus</location>
    </subcellularLocation>
</comment>
<dbReference type="CTD" id="80169"/>
<name>A0A9F5J3P7_PYTBI</name>
<evidence type="ECO:0000256" key="5">
    <source>
        <dbReference type="ARBA" id="ARBA00022454"/>
    </source>
</evidence>
<dbReference type="RefSeq" id="XP_025026613.1">
    <property type="nucleotide sequence ID" value="XM_025170845.1"/>
</dbReference>
<evidence type="ECO:0000256" key="2">
    <source>
        <dbReference type="ARBA" id="ARBA00004574"/>
    </source>
</evidence>
<proteinExistence type="inferred from homology"/>
<dbReference type="GO" id="GO:0045740">
    <property type="term" value="P:positive regulation of DNA replication"/>
    <property type="evidence" value="ECO:0007669"/>
    <property type="project" value="TreeGrafter"/>
</dbReference>
<keyword evidence="9" id="KW-1185">Reference proteome</keyword>
<dbReference type="InterPro" id="IPR042617">
    <property type="entry name" value="CTC1-like"/>
</dbReference>
<keyword evidence="8" id="KW-0539">Nucleus</keyword>
<dbReference type="PANTHER" id="PTHR14865">
    <property type="entry name" value="CST COMPLEX SUBUNIT CTC1"/>
    <property type="match status" value="1"/>
</dbReference>
<evidence type="ECO:0000256" key="1">
    <source>
        <dbReference type="ARBA" id="ARBA00004123"/>
    </source>
</evidence>
<dbReference type="KEGG" id="pbi:103059438"/>
<dbReference type="GeneID" id="103059438"/>
<dbReference type="Proteomes" id="UP000695026">
    <property type="component" value="Unplaced"/>
</dbReference>
<dbReference type="GO" id="GO:0003697">
    <property type="term" value="F:single-stranded DNA binding"/>
    <property type="evidence" value="ECO:0007669"/>
    <property type="project" value="InterPro"/>
</dbReference>
<accession>A0A9F5J3P7</accession>
<dbReference type="Pfam" id="PF15489">
    <property type="entry name" value="CTC1"/>
    <property type="match status" value="1"/>
</dbReference>
<evidence type="ECO:0000256" key="8">
    <source>
        <dbReference type="ARBA" id="ARBA00023242"/>
    </source>
</evidence>
<dbReference type="GO" id="GO:1990879">
    <property type="term" value="C:CST complex"/>
    <property type="evidence" value="ECO:0007669"/>
    <property type="project" value="TreeGrafter"/>
</dbReference>
<evidence type="ECO:0000313" key="9">
    <source>
        <dbReference type="Proteomes" id="UP000695026"/>
    </source>
</evidence>
<keyword evidence="7" id="KW-0238">DNA-binding</keyword>
<evidence type="ECO:0000256" key="3">
    <source>
        <dbReference type="ARBA" id="ARBA00006332"/>
    </source>
</evidence>
<keyword evidence="6" id="KW-0779">Telomere</keyword>
<keyword evidence="5" id="KW-0158">Chromosome</keyword>
<dbReference type="PANTHER" id="PTHR14865:SF2">
    <property type="entry name" value="CST COMPLEX SUBUNIT CTC1"/>
    <property type="match status" value="1"/>
</dbReference>
<evidence type="ECO:0000256" key="7">
    <source>
        <dbReference type="ARBA" id="ARBA00023125"/>
    </source>
</evidence>
<evidence type="ECO:0000256" key="4">
    <source>
        <dbReference type="ARBA" id="ARBA00016175"/>
    </source>
</evidence>
<organism evidence="9 10">
    <name type="scientific">Python bivittatus</name>
    <name type="common">Burmese python</name>
    <name type="synonym">Python molurus bivittatus</name>
    <dbReference type="NCBI Taxonomy" id="176946"/>
    <lineage>
        <taxon>Eukaryota</taxon>
        <taxon>Metazoa</taxon>
        <taxon>Chordata</taxon>
        <taxon>Craniata</taxon>
        <taxon>Vertebrata</taxon>
        <taxon>Euteleostomi</taxon>
        <taxon>Lepidosauria</taxon>
        <taxon>Squamata</taxon>
        <taxon>Bifurcata</taxon>
        <taxon>Unidentata</taxon>
        <taxon>Episquamata</taxon>
        <taxon>Toxicofera</taxon>
        <taxon>Serpentes</taxon>
        <taxon>Henophidia</taxon>
        <taxon>Pythonidae</taxon>
        <taxon>Python</taxon>
    </lineage>
</organism>
<comment type="similarity">
    <text evidence="3">Belongs to the CTC1 family.</text>
</comment>
<gene>
    <name evidence="10" type="primary">CTC1</name>
</gene>
<dbReference type="OMA" id="HTDYTPT"/>